<dbReference type="Pfam" id="PF13549">
    <property type="entry name" value="ATP-grasp_5"/>
    <property type="match status" value="1"/>
</dbReference>
<dbReference type="STRING" id="1231391.GCA_000308195_03385"/>
<accession>A0A2U1CQL5</accession>
<dbReference type="InterPro" id="IPR016102">
    <property type="entry name" value="Succinyl-CoA_synth-like"/>
</dbReference>
<sequence>MLRHRLAALFEPRSLLVVSHRSLPVARSLPSSLARAATFVKPQATSPAGAVDLAVPEVLAGVERGERVDLALLCVHSAQLPQVLEAIGPHRPRALILLSTETAPDNALEDMIYCRSWARLNDCALLGPRSFGVQNPSRGLNFSHIPQMAQTGKVALVTQSRSLVAAVLDWAIDVRLGFSTVVSLGDEAGVEVAQVLDYLANDRHTESIALYLEDTFTARSLASALRSAASVKPVVVLKAGQLGQASEAGEAVFNAMLRRAGAVRVPYFVQLFSAIKVLRYTYWPRGRRIAVFSNGDGAAQLAMTVIGPSFPVLRAELGKSTVKALADVLEPGAQVLNPIATSLPLTPEIVRSVVEILAGDAAVDGVLVLLAPDPLADMTRVAHQLAVSAPAARKPVITCFMGEETVRPLRHLLDEVGTPAFRTPESAANAFGVLASYHYNQLLSRQTLPPESLQREPLLEQARAVLAQLRAERRTELTLAECWELLDCFHIPLHRPQGESAVDTWTADEPLMAIRARRDPRFGPYIKFGTGGTGALSANDRAVDLPPLNSFLARQLIERSLIWNRVLSREMSPAAFDNLRETLERISVLVSELPEIDSLVLDPMVAGAGHVTAHGVRMSLSTSTVLVLPESSGYRHMTIHPYPRRLVQHKRFDDGRAWTMRPIRPEDAEPLQEFIRGLSTEARYMRFVSMLRELTPSMLARYTRIDYDRELALVATVQVPNPEHRGHPREQIIGFAHYLRHPDGRGAEYALVIGDDWQRRRLGTVLMLGLIEAAQIQGFAYIDGYVLSSNRGMLRLMESLGFRNDSIPDDPGTRRVWLDLGSRAIDA</sequence>
<dbReference type="RefSeq" id="WP_116517394.1">
    <property type="nucleotide sequence ID" value="NZ_JACCEX010000001.1"/>
</dbReference>
<evidence type="ECO:0000259" key="4">
    <source>
        <dbReference type="PROSITE" id="PS51186"/>
    </source>
</evidence>
<evidence type="ECO:0000313" key="5">
    <source>
        <dbReference type="EMBL" id="PVY68176.1"/>
    </source>
</evidence>
<protein>
    <submittedName>
        <fullName evidence="5">Acetyltransferase</fullName>
    </submittedName>
</protein>
<dbReference type="OrthoDB" id="9807426at2"/>
<keyword evidence="3" id="KW-0067">ATP-binding</keyword>
<evidence type="ECO:0000256" key="3">
    <source>
        <dbReference type="ARBA" id="ARBA00022840"/>
    </source>
</evidence>
<gene>
    <name evidence="5" type="ORF">C7440_0565</name>
</gene>
<keyword evidence="2" id="KW-0547">Nucleotide-binding</keyword>
<dbReference type="PANTHER" id="PTHR43334">
    <property type="entry name" value="ACETATE--COA LIGASE [ADP-FORMING]"/>
    <property type="match status" value="1"/>
</dbReference>
<keyword evidence="1" id="KW-0436">Ligase</keyword>
<dbReference type="Gene3D" id="3.30.470.20">
    <property type="entry name" value="ATP-grasp fold, B domain"/>
    <property type="match status" value="1"/>
</dbReference>
<keyword evidence="5" id="KW-0808">Transferase</keyword>
<dbReference type="InterPro" id="IPR000182">
    <property type="entry name" value="GNAT_dom"/>
</dbReference>
<dbReference type="InterPro" id="IPR032875">
    <property type="entry name" value="Succ_CoA_lig_flav_dom"/>
</dbReference>
<organism evidence="5 6">
    <name type="scientific">Pusillimonas noertemannii</name>
    <dbReference type="NCBI Taxonomy" id="305977"/>
    <lineage>
        <taxon>Bacteria</taxon>
        <taxon>Pseudomonadati</taxon>
        <taxon>Pseudomonadota</taxon>
        <taxon>Betaproteobacteria</taxon>
        <taxon>Burkholderiales</taxon>
        <taxon>Alcaligenaceae</taxon>
        <taxon>Pusillimonas</taxon>
    </lineage>
</organism>
<dbReference type="Gene3D" id="3.40.50.261">
    <property type="entry name" value="Succinyl-CoA synthetase domains"/>
    <property type="match status" value="2"/>
</dbReference>
<dbReference type="GO" id="GO:0016747">
    <property type="term" value="F:acyltransferase activity, transferring groups other than amino-acyl groups"/>
    <property type="evidence" value="ECO:0007669"/>
    <property type="project" value="InterPro"/>
</dbReference>
<name>A0A2U1CQL5_9BURK</name>
<dbReference type="SUPFAM" id="SSF55729">
    <property type="entry name" value="Acyl-CoA N-acyltransferases (Nat)"/>
    <property type="match status" value="1"/>
</dbReference>
<reference evidence="5 6" key="1">
    <citation type="submission" date="2018-04" db="EMBL/GenBank/DDBJ databases">
        <title>Genomic Encyclopedia of Type Strains, Phase IV (KMG-IV): sequencing the most valuable type-strain genomes for metagenomic binning, comparative biology and taxonomic classification.</title>
        <authorList>
            <person name="Goeker M."/>
        </authorList>
    </citation>
    <scope>NUCLEOTIDE SEQUENCE [LARGE SCALE GENOMIC DNA]</scope>
    <source>
        <strain evidence="5 6">DSM 10065</strain>
    </source>
</reference>
<dbReference type="EMBL" id="QEKO01000001">
    <property type="protein sequence ID" value="PVY68176.1"/>
    <property type="molecule type" value="Genomic_DNA"/>
</dbReference>
<dbReference type="SUPFAM" id="SSF52210">
    <property type="entry name" value="Succinyl-CoA synthetase domains"/>
    <property type="match status" value="2"/>
</dbReference>
<keyword evidence="6" id="KW-1185">Reference proteome</keyword>
<dbReference type="InterPro" id="IPR051538">
    <property type="entry name" value="Acyl-CoA_Synth/Transferase"/>
</dbReference>
<proteinExistence type="predicted"/>
<evidence type="ECO:0000256" key="2">
    <source>
        <dbReference type="ARBA" id="ARBA00022741"/>
    </source>
</evidence>
<dbReference type="GO" id="GO:0005524">
    <property type="term" value="F:ATP binding"/>
    <property type="evidence" value="ECO:0007669"/>
    <property type="project" value="UniProtKB-KW"/>
</dbReference>
<dbReference type="GO" id="GO:0016874">
    <property type="term" value="F:ligase activity"/>
    <property type="evidence" value="ECO:0007669"/>
    <property type="project" value="UniProtKB-KW"/>
</dbReference>
<evidence type="ECO:0000256" key="1">
    <source>
        <dbReference type="ARBA" id="ARBA00022598"/>
    </source>
</evidence>
<dbReference type="InterPro" id="IPR016181">
    <property type="entry name" value="Acyl_CoA_acyltransferase"/>
</dbReference>
<feature type="domain" description="N-acetyltransferase" evidence="4">
    <location>
        <begin position="658"/>
        <end position="821"/>
    </location>
</feature>
<dbReference type="Proteomes" id="UP000246145">
    <property type="component" value="Unassembled WGS sequence"/>
</dbReference>
<dbReference type="AlphaFoldDB" id="A0A2U1CQL5"/>
<dbReference type="Gene3D" id="3.40.630.30">
    <property type="match status" value="1"/>
</dbReference>
<dbReference type="PROSITE" id="PS51186">
    <property type="entry name" value="GNAT"/>
    <property type="match status" value="1"/>
</dbReference>
<dbReference type="Pfam" id="PF13607">
    <property type="entry name" value="Succ_CoA_lig"/>
    <property type="match status" value="1"/>
</dbReference>
<evidence type="ECO:0000313" key="6">
    <source>
        <dbReference type="Proteomes" id="UP000246145"/>
    </source>
</evidence>
<comment type="caution">
    <text evidence="5">The sequence shown here is derived from an EMBL/GenBank/DDBJ whole genome shotgun (WGS) entry which is preliminary data.</text>
</comment>
<dbReference type="Pfam" id="PF13302">
    <property type="entry name" value="Acetyltransf_3"/>
    <property type="match status" value="1"/>
</dbReference>
<dbReference type="PANTHER" id="PTHR43334:SF1">
    <property type="entry name" value="3-HYDROXYPROPIONATE--COA LIGASE [ADP-FORMING]"/>
    <property type="match status" value="1"/>
</dbReference>